<evidence type="ECO:0000256" key="3">
    <source>
        <dbReference type="ARBA" id="ARBA00022970"/>
    </source>
</evidence>
<evidence type="ECO:0000256" key="4">
    <source>
        <dbReference type="SAM" id="SignalP"/>
    </source>
</evidence>
<dbReference type="InterPro" id="IPR051010">
    <property type="entry name" value="BCAA_transport"/>
</dbReference>
<evidence type="ECO:0000256" key="2">
    <source>
        <dbReference type="ARBA" id="ARBA00022729"/>
    </source>
</evidence>
<keyword evidence="3" id="KW-0813">Transport</keyword>
<organism evidence="6 7">
    <name type="scientific">Thalassobius vesicularis</name>
    <dbReference type="NCBI Taxonomy" id="1294297"/>
    <lineage>
        <taxon>Bacteria</taxon>
        <taxon>Pseudomonadati</taxon>
        <taxon>Pseudomonadota</taxon>
        <taxon>Alphaproteobacteria</taxon>
        <taxon>Rhodobacterales</taxon>
        <taxon>Roseobacteraceae</taxon>
        <taxon>Thalassovita</taxon>
    </lineage>
</organism>
<evidence type="ECO:0000313" key="7">
    <source>
        <dbReference type="Proteomes" id="UP000306113"/>
    </source>
</evidence>
<feature type="signal peptide" evidence="4">
    <location>
        <begin position="1"/>
        <end position="20"/>
    </location>
</feature>
<dbReference type="InterPro" id="IPR028081">
    <property type="entry name" value="Leu-bd"/>
</dbReference>
<evidence type="ECO:0000259" key="5">
    <source>
        <dbReference type="Pfam" id="PF13458"/>
    </source>
</evidence>
<keyword evidence="2 4" id="KW-0732">Signal</keyword>
<feature type="chain" id="PRO_5021021224" evidence="4">
    <location>
        <begin position="21"/>
        <end position="377"/>
    </location>
</feature>
<accession>A0A4S3MC55</accession>
<name>A0A4S3MC55_9RHOB</name>
<dbReference type="EMBL" id="SSMD01000002">
    <property type="protein sequence ID" value="THD76094.1"/>
    <property type="molecule type" value="Genomic_DNA"/>
</dbReference>
<dbReference type="CDD" id="cd06359">
    <property type="entry name" value="PBP1_Nba-like"/>
    <property type="match status" value="1"/>
</dbReference>
<gene>
    <name evidence="6" type="ORF">E7681_04410</name>
</gene>
<dbReference type="RefSeq" id="WP_136338451.1">
    <property type="nucleotide sequence ID" value="NZ_SSMD01000002.1"/>
</dbReference>
<dbReference type="GO" id="GO:0006865">
    <property type="term" value="P:amino acid transport"/>
    <property type="evidence" value="ECO:0007669"/>
    <property type="project" value="UniProtKB-KW"/>
</dbReference>
<reference evidence="6 7" key="1">
    <citation type="submission" date="2019-04" db="EMBL/GenBank/DDBJ databases">
        <title>Draft genome sequence of Youngimonas vesicularis.</title>
        <authorList>
            <person name="Hameed A."/>
        </authorList>
    </citation>
    <scope>NUCLEOTIDE SEQUENCE [LARGE SCALE GENOMIC DNA]</scope>
    <source>
        <strain evidence="6 7">CC-AMW-E</strain>
    </source>
</reference>
<feature type="domain" description="Leucine-binding protein" evidence="5">
    <location>
        <begin position="23"/>
        <end position="352"/>
    </location>
</feature>
<dbReference type="Pfam" id="PF13458">
    <property type="entry name" value="Peripla_BP_6"/>
    <property type="match status" value="1"/>
</dbReference>
<protein>
    <submittedName>
        <fullName evidence="6">ABC transporter substrate-binding protein</fullName>
    </submittedName>
</protein>
<keyword evidence="3" id="KW-0029">Amino-acid transport</keyword>
<evidence type="ECO:0000313" key="6">
    <source>
        <dbReference type="EMBL" id="THD76094.1"/>
    </source>
</evidence>
<dbReference type="PANTHER" id="PTHR30483:SF6">
    <property type="entry name" value="PERIPLASMIC BINDING PROTEIN OF ABC TRANSPORTER FOR NATURAL AMINO ACIDS"/>
    <property type="match status" value="1"/>
</dbReference>
<dbReference type="Gene3D" id="3.40.50.2300">
    <property type="match status" value="2"/>
</dbReference>
<dbReference type="AlphaFoldDB" id="A0A4S3MC55"/>
<comment type="caution">
    <text evidence="6">The sequence shown here is derived from an EMBL/GenBank/DDBJ whole genome shotgun (WGS) entry which is preliminary data.</text>
</comment>
<dbReference type="OrthoDB" id="435355at2"/>
<dbReference type="Proteomes" id="UP000306113">
    <property type="component" value="Unassembled WGS sequence"/>
</dbReference>
<sequence>MTKLAALTAATMLAGLPVMAEGVKVGMITTLSGGGAGLGIDARDGFMLAVKQAGRSDLEVVIEDDQRKPEVAVQLADKMIQSDKVDVLTGIIWSNLAMAVVPAAVAQGKFYLSVNAAPSALAGKGCNPNYFSVAYQNDNLHEAAGAYLAKSGFKKPFILAPNYPAGQDSLTGFKRFYTGELAGEIYTKLGQTDYAAEIAQIRASGADSVFFFLPGGMGISFTKQYADSGVGLPVVGPAFSFDQGILGAVGEAALGVKNTSQWSKDIDNDANKAFVAGFEAEYGRLPSLYAAQGFDTANLLISAINKADVADAAAFRDALKAADFASVRGKFSFASNNHPIQDIYVREVVKEGDVITNKIVGVAMEDRSNAYVDECKM</sequence>
<dbReference type="PANTHER" id="PTHR30483">
    <property type="entry name" value="LEUCINE-SPECIFIC-BINDING PROTEIN"/>
    <property type="match status" value="1"/>
</dbReference>
<dbReference type="SUPFAM" id="SSF53822">
    <property type="entry name" value="Periplasmic binding protein-like I"/>
    <property type="match status" value="1"/>
</dbReference>
<keyword evidence="7" id="KW-1185">Reference proteome</keyword>
<comment type="similarity">
    <text evidence="1">Belongs to the leucine-binding protein family.</text>
</comment>
<proteinExistence type="inferred from homology"/>
<evidence type="ECO:0000256" key="1">
    <source>
        <dbReference type="ARBA" id="ARBA00010062"/>
    </source>
</evidence>
<dbReference type="InterPro" id="IPR028082">
    <property type="entry name" value="Peripla_BP_I"/>
</dbReference>